<dbReference type="EMBL" id="FAOZ01000031">
    <property type="protein sequence ID" value="CUU59716.1"/>
    <property type="molecule type" value="Genomic_DNA"/>
</dbReference>
<dbReference type="AlphaFoldDB" id="A0A0S4QWI6"/>
<dbReference type="InterPro" id="IPR028202">
    <property type="entry name" value="Reductase_C"/>
</dbReference>
<dbReference type="Pfam" id="PF14759">
    <property type="entry name" value="Reductase_C"/>
    <property type="match status" value="1"/>
</dbReference>
<keyword evidence="7" id="KW-0223">Dioxygenase</keyword>
<dbReference type="RefSeq" id="WP_207550454.1">
    <property type="nucleotide sequence ID" value="NZ_FAOZ01000031.1"/>
</dbReference>
<dbReference type="PANTHER" id="PTHR43557:SF2">
    <property type="entry name" value="RIESKE DOMAIN-CONTAINING PROTEIN-RELATED"/>
    <property type="match status" value="1"/>
</dbReference>
<feature type="domain" description="Reductase C-terminal" evidence="6">
    <location>
        <begin position="326"/>
        <end position="409"/>
    </location>
</feature>
<dbReference type="GO" id="GO:0005737">
    <property type="term" value="C:cytoplasm"/>
    <property type="evidence" value="ECO:0007669"/>
    <property type="project" value="TreeGrafter"/>
</dbReference>
<evidence type="ECO:0000256" key="4">
    <source>
        <dbReference type="ARBA" id="ARBA00023002"/>
    </source>
</evidence>
<dbReference type="InterPro" id="IPR050446">
    <property type="entry name" value="FAD-oxidoreductase/Apoptosis"/>
</dbReference>
<dbReference type="SUPFAM" id="SSF51905">
    <property type="entry name" value="FAD/NAD(P)-binding domain"/>
    <property type="match status" value="2"/>
</dbReference>
<name>A0A0S4QWI6_9ACTN</name>
<comment type="cofactor">
    <cofactor evidence="1">
        <name>FAD</name>
        <dbReference type="ChEBI" id="CHEBI:57692"/>
    </cofactor>
</comment>
<keyword evidence="3" id="KW-0274">FAD</keyword>
<dbReference type="PRINTS" id="PR00368">
    <property type="entry name" value="FADPNR"/>
</dbReference>
<dbReference type="Gene3D" id="3.50.50.60">
    <property type="entry name" value="FAD/NAD(P)-binding domain"/>
    <property type="match status" value="2"/>
</dbReference>
<dbReference type="PANTHER" id="PTHR43557">
    <property type="entry name" value="APOPTOSIS-INDUCING FACTOR 1"/>
    <property type="match status" value="1"/>
</dbReference>
<evidence type="ECO:0000313" key="7">
    <source>
        <dbReference type="EMBL" id="CUU59716.1"/>
    </source>
</evidence>
<evidence type="ECO:0000313" key="8">
    <source>
        <dbReference type="Proteomes" id="UP000198802"/>
    </source>
</evidence>
<sequence>MTDGVTGRVVVVGAGHAGGTFAALLCQAGFAGELVVFGDEPEPPYHRPPLSKEFLHGPLEKWLREPAFYPEQGVALRLGETVVGIDRAAGTVTSTTGRVWSYDHLVLATGAASRALPVPGADLDGVGMLRTLADARALRSRVLGAGSVAVVGGGYIGLEVAAVVRANGTPATIVEREERLLARVASPELSSVLSRYHAERGTAVMTGSVVRGFEGEAGRLRAVVVAGPGGDERRLRCDAAVVGVGAVPRDELARSVGLSCDNGIVVDGWARTDDARILAIGDVTSRPVRGVAGRMRLESIPSAVEQAKQAVASVLGGPAVESEVPWFWSDQFDLKLKIAGVLHGGFETVVRGDPGAGRFSLFHHRDTELVAVETANAPADFMAGRRLLAAGRPVDPGRLADPQVGLRDLVTA</sequence>
<accession>A0A0S4QWI6</accession>
<evidence type="ECO:0000259" key="5">
    <source>
        <dbReference type="Pfam" id="PF07992"/>
    </source>
</evidence>
<evidence type="ECO:0000256" key="1">
    <source>
        <dbReference type="ARBA" id="ARBA00001974"/>
    </source>
</evidence>
<proteinExistence type="predicted"/>
<feature type="domain" description="FAD/NAD(P)-binding" evidence="5">
    <location>
        <begin position="8"/>
        <end position="307"/>
    </location>
</feature>
<keyword evidence="8" id="KW-1185">Reference proteome</keyword>
<dbReference type="Gene3D" id="3.30.390.30">
    <property type="match status" value="1"/>
</dbReference>
<dbReference type="GO" id="GO:0016651">
    <property type="term" value="F:oxidoreductase activity, acting on NAD(P)H"/>
    <property type="evidence" value="ECO:0007669"/>
    <property type="project" value="TreeGrafter"/>
</dbReference>
<dbReference type="InterPro" id="IPR016156">
    <property type="entry name" value="FAD/NAD-linked_Rdtase_dimer_sf"/>
</dbReference>
<keyword evidence="2" id="KW-0285">Flavoprotein</keyword>
<reference evidence="8" key="1">
    <citation type="submission" date="2015-11" db="EMBL/GenBank/DDBJ databases">
        <authorList>
            <person name="Varghese N."/>
        </authorList>
    </citation>
    <scope>NUCLEOTIDE SEQUENCE [LARGE SCALE GENOMIC DNA]</scope>
    <source>
        <strain evidence="8">DSM 45899</strain>
    </source>
</reference>
<keyword evidence="4" id="KW-0560">Oxidoreductase</keyword>
<protein>
    <submittedName>
        <fullName evidence="7">3-phenylpropionate/trans-cinnamate dioxygenase ferredoxin reductase subunit</fullName>
    </submittedName>
</protein>
<dbReference type="GO" id="GO:0051213">
    <property type="term" value="F:dioxygenase activity"/>
    <property type="evidence" value="ECO:0007669"/>
    <property type="project" value="UniProtKB-KW"/>
</dbReference>
<dbReference type="InterPro" id="IPR036188">
    <property type="entry name" value="FAD/NAD-bd_sf"/>
</dbReference>
<dbReference type="Proteomes" id="UP000198802">
    <property type="component" value="Unassembled WGS sequence"/>
</dbReference>
<dbReference type="PRINTS" id="PR00411">
    <property type="entry name" value="PNDRDTASEI"/>
</dbReference>
<dbReference type="InterPro" id="IPR023753">
    <property type="entry name" value="FAD/NAD-binding_dom"/>
</dbReference>
<organism evidence="7 8">
    <name type="scientific">Parafrankia irregularis</name>
    <dbReference type="NCBI Taxonomy" id="795642"/>
    <lineage>
        <taxon>Bacteria</taxon>
        <taxon>Bacillati</taxon>
        <taxon>Actinomycetota</taxon>
        <taxon>Actinomycetes</taxon>
        <taxon>Frankiales</taxon>
        <taxon>Frankiaceae</taxon>
        <taxon>Parafrankia</taxon>
    </lineage>
</organism>
<evidence type="ECO:0000256" key="3">
    <source>
        <dbReference type="ARBA" id="ARBA00022827"/>
    </source>
</evidence>
<gene>
    <name evidence="7" type="ORF">Ga0074812_13114</name>
</gene>
<evidence type="ECO:0000259" key="6">
    <source>
        <dbReference type="Pfam" id="PF14759"/>
    </source>
</evidence>
<dbReference type="Pfam" id="PF07992">
    <property type="entry name" value="Pyr_redox_2"/>
    <property type="match status" value="1"/>
</dbReference>
<dbReference type="SUPFAM" id="SSF55424">
    <property type="entry name" value="FAD/NAD-linked reductases, dimerisation (C-terminal) domain"/>
    <property type="match status" value="1"/>
</dbReference>
<evidence type="ECO:0000256" key="2">
    <source>
        <dbReference type="ARBA" id="ARBA00022630"/>
    </source>
</evidence>